<keyword evidence="13" id="KW-0645">Protease</keyword>
<keyword evidence="4" id="KW-0133">Cell shape</keyword>
<keyword evidence="11" id="KW-0812">Transmembrane</keyword>
<name>A0A8T7M9Q6_9CHLR</name>
<evidence type="ECO:0000313" key="16">
    <source>
        <dbReference type="Proteomes" id="UP001431572"/>
    </source>
</evidence>
<protein>
    <submittedName>
        <fullName evidence="13">D-alanyl-D-alanine carboxypeptidase</fullName>
    </submittedName>
</protein>
<evidence type="ECO:0000256" key="8">
    <source>
        <dbReference type="PIRSR" id="PIRSR618044-2"/>
    </source>
</evidence>
<keyword evidence="3" id="KW-0378">Hydrolase</keyword>
<dbReference type="GO" id="GO:0006508">
    <property type="term" value="P:proteolysis"/>
    <property type="evidence" value="ECO:0007669"/>
    <property type="project" value="InterPro"/>
</dbReference>
<evidence type="ECO:0000256" key="3">
    <source>
        <dbReference type="ARBA" id="ARBA00022801"/>
    </source>
</evidence>
<organism evidence="13 15">
    <name type="scientific">Candidatus Chlorohelix allophototropha</name>
    <dbReference type="NCBI Taxonomy" id="3003348"/>
    <lineage>
        <taxon>Bacteria</taxon>
        <taxon>Bacillati</taxon>
        <taxon>Chloroflexota</taxon>
        <taxon>Chloroflexia</taxon>
        <taxon>Candidatus Chloroheliales</taxon>
        <taxon>Candidatus Chloroheliaceae</taxon>
        <taxon>Candidatus Chlorohelix</taxon>
    </lineage>
</organism>
<evidence type="ECO:0000313" key="13">
    <source>
        <dbReference type="EMBL" id="NWJ48870.1"/>
    </source>
</evidence>
<evidence type="ECO:0000256" key="5">
    <source>
        <dbReference type="ARBA" id="ARBA00022984"/>
    </source>
</evidence>
<keyword evidence="6" id="KW-0961">Cell wall biogenesis/degradation</keyword>
<dbReference type="Proteomes" id="UP000521676">
    <property type="component" value="Unassembled WGS sequence"/>
</dbReference>
<dbReference type="Gene3D" id="3.40.710.10">
    <property type="entry name" value="DD-peptidase/beta-lactamase superfamily"/>
    <property type="match status" value="1"/>
</dbReference>
<dbReference type="AlphaFoldDB" id="A0A8T7M9Q6"/>
<keyword evidence="11" id="KW-0472">Membrane</keyword>
<feature type="domain" description="Peptidase S11 D-alanyl-D-alanine carboxypeptidase A N-terminal" evidence="12">
    <location>
        <begin position="47"/>
        <end position="276"/>
    </location>
</feature>
<evidence type="ECO:0000259" key="12">
    <source>
        <dbReference type="Pfam" id="PF00768"/>
    </source>
</evidence>
<dbReference type="InterPro" id="IPR012338">
    <property type="entry name" value="Beta-lactam/transpept-like"/>
</dbReference>
<reference evidence="13 15" key="1">
    <citation type="submission" date="2020-06" db="EMBL/GenBank/DDBJ databases">
        <title>Anoxygenic phototrophic Chloroflexota member uses a Type I reaction center.</title>
        <authorList>
            <person name="Tsuji J.M."/>
            <person name="Shaw N.A."/>
            <person name="Nagashima S."/>
            <person name="Venkiteswaran J."/>
            <person name="Schiff S.L."/>
            <person name="Hanada S."/>
            <person name="Tank M."/>
            <person name="Neufeld J.D."/>
        </authorList>
    </citation>
    <scope>NUCLEOTIDE SEQUENCE [LARGE SCALE GENOMIC DNA]</scope>
    <source>
        <strain evidence="13">L227-S17</strain>
    </source>
</reference>
<feature type="active site" description="Proton acceptor" evidence="7">
    <location>
        <position position="85"/>
    </location>
</feature>
<evidence type="ECO:0000256" key="7">
    <source>
        <dbReference type="PIRSR" id="PIRSR618044-1"/>
    </source>
</evidence>
<evidence type="ECO:0000256" key="4">
    <source>
        <dbReference type="ARBA" id="ARBA00022960"/>
    </source>
</evidence>
<evidence type="ECO:0000256" key="2">
    <source>
        <dbReference type="ARBA" id="ARBA00022729"/>
    </source>
</evidence>
<evidence type="ECO:0000256" key="11">
    <source>
        <dbReference type="SAM" id="Phobius"/>
    </source>
</evidence>
<feature type="compositionally biased region" description="Basic and acidic residues" evidence="10">
    <location>
        <begin position="442"/>
        <end position="469"/>
    </location>
</feature>
<evidence type="ECO:0000256" key="6">
    <source>
        <dbReference type="ARBA" id="ARBA00023316"/>
    </source>
</evidence>
<dbReference type="Pfam" id="PF00768">
    <property type="entry name" value="Peptidase_S11"/>
    <property type="match status" value="1"/>
</dbReference>
<keyword evidence="5" id="KW-0573">Peptidoglycan synthesis</keyword>
<evidence type="ECO:0000256" key="1">
    <source>
        <dbReference type="ARBA" id="ARBA00007164"/>
    </source>
</evidence>
<keyword evidence="16" id="KW-1185">Reference proteome</keyword>
<feature type="active site" evidence="7">
    <location>
        <position position="138"/>
    </location>
</feature>
<sequence>MNRRIPCQNASRRRRAKPEYYAAIGLLLALLLQLWLASFTAPKAYAATAEPKIDAPSAIAIDVADGRILFGRDIHQRSAMASTTKIMTALTAVSIPGFNLDDKYKTIKDDLVGEASMGLREGETVTVLDLLYGMLLNSGNDAAVALARYSGGKLPGNGDPIAKFVAQMNLKATEYGLHDSHYANPHGLDQDGHYSSAFDLAVTGWYLLKDPLLSKIVATPAATRAGKDLRSLNKFLSSYRGANGIKPGQTDAAGLCLVSSATRNGSTVIAVVLKEDSAGYNSDPAILTDYGFAKIQEGVVTTGGASDTVDYLGKVSGNKLLLSTQATNAANPLQVIGGDFNLAGAPINAQVISGTVSPDSQLSTGTPGGSDNNSSQKKDGGVNFFLIVLLLILVLVAVWFAARMGLIAGDNGRDFAYMVQDGVVSGSRIVGKYAGKLWHNLKPGDSDQPEKAPPEKPVRNQESLRDRVQSNRTAPTEPPLKRPIQSAPTTQTNTADYTFNDNTKVRSRMPKPNPLENIFDEAEVPNFGNPVLNEQPSQAYEASLQPPPPLSTRPPTSARPATPPPAIPSYSKDPEPVPTTADNLAARARHAIDYAIAGRMLASTDEFRRVVEHNPAFDFGNIPEFEQMPVLGYKALANAYQAVGRTKFGVLLLDMAIEKFPNDLELRNMFRVMSRELGGK</sequence>
<keyword evidence="2" id="KW-0732">Signal</keyword>
<reference evidence="14" key="2">
    <citation type="journal article" date="2024" name="Nature">
        <title>Anoxygenic phototroph of the Chloroflexota uses a type I reaction centre.</title>
        <authorList>
            <person name="Tsuji J.M."/>
            <person name="Shaw N.A."/>
            <person name="Nagashima S."/>
            <person name="Venkiteswaran J.J."/>
            <person name="Schiff S.L."/>
            <person name="Watanabe T."/>
            <person name="Fukui M."/>
            <person name="Hanada S."/>
            <person name="Tank M."/>
            <person name="Neufeld J.D."/>
        </authorList>
    </citation>
    <scope>NUCLEOTIDE SEQUENCE</scope>
    <source>
        <strain evidence="14">L227-S17</strain>
    </source>
</reference>
<feature type="compositionally biased region" description="Polar residues" evidence="10">
    <location>
        <begin position="486"/>
        <end position="502"/>
    </location>
</feature>
<evidence type="ECO:0000256" key="9">
    <source>
        <dbReference type="RuleBase" id="RU004016"/>
    </source>
</evidence>
<feature type="binding site" evidence="8">
    <location>
        <position position="246"/>
    </location>
    <ligand>
        <name>substrate</name>
    </ligand>
</feature>
<keyword evidence="11" id="KW-1133">Transmembrane helix</keyword>
<feature type="transmembrane region" description="Helical" evidence="11">
    <location>
        <begin position="382"/>
        <end position="402"/>
    </location>
</feature>
<feature type="region of interest" description="Disordered" evidence="10">
    <location>
        <begin position="356"/>
        <end position="375"/>
    </location>
</feature>
<dbReference type="PRINTS" id="PR00725">
    <property type="entry name" value="DADACBPTASE1"/>
</dbReference>
<accession>A0A8T7M9Q6</accession>
<dbReference type="RefSeq" id="WP_341470706.1">
    <property type="nucleotide sequence ID" value="NZ_CP128400.1"/>
</dbReference>
<dbReference type="InterPro" id="IPR018044">
    <property type="entry name" value="Peptidase_S11"/>
</dbReference>
<dbReference type="PANTHER" id="PTHR21581">
    <property type="entry name" value="D-ALANYL-D-ALANINE CARBOXYPEPTIDASE"/>
    <property type="match status" value="1"/>
</dbReference>
<proteinExistence type="inferred from homology"/>
<evidence type="ECO:0000313" key="15">
    <source>
        <dbReference type="Proteomes" id="UP000521676"/>
    </source>
</evidence>
<comment type="similarity">
    <text evidence="1 9">Belongs to the peptidase S11 family.</text>
</comment>
<feature type="region of interest" description="Disordered" evidence="10">
    <location>
        <begin position="440"/>
        <end position="580"/>
    </location>
</feature>
<dbReference type="GO" id="GO:0008360">
    <property type="term" value="P:regulation of cell shape"/>
    <property type="evidence" value="ECO:0007669"/>
    <property type="project" value="UniProtKB-KW"/>
</dbReference>
<dbReference type="InterPro" id="IPR001967">
    <property type="entry name" value="Peptidase_S11_N"/>
</dbReference>
<dbReference type="Proteomes" id="UP001431572">
    <property type="component" value="Chromosome 2"/>
</dbReference>
<dbReference type="GO" id="GO:0071555">
    <property type="term" value="P:cell wall organization"/>
    <property type="evidence" value="ECO:0007669"/>
    <property type="project" value="UniProtKB-KW"/>
</dbReference>
<dbReference type="GO" id="GO:0009002">
    <property type="term" value="F:serine-type D-Ala-D-Ala carboxypeptidase activity"/>
    <property type="evidence" value="ECO:0007669"/>
    <property type="project" value="InterPro"/>
</dbReference>
<gene>
    <name evidence="13" type="ORF">HXX08_23670</name>
    <name evidence="14" type="ORF">OZ401_004420</name>
</gene>
<dbReference type="PANTHER" id="PTHR21581:SF33">
    <property type="entry name" value="D-ALANYL-D-ALANINE CARBOXYPEPTIDASE DACB"/>
    <property type="match status" value="1"/>
</dbReference>
<evidence type="ECO:0000256" key="10">
    <source>
        <dbReference type="SAM" id="MobiDB-lite"/>
    </source>
</evidence>
<dbReference type="EMBL" id="JACATZ010000003">
    <property type="protein sequence ID" value="NWJ48870.1"/>
    <property type="molecule type" value="Genomic_DNA"/>
</dbReference>
<dbReference type="GO" id="GO:0009252">
    <property type="term" value="P:peptidoglycan biosynthetic process"/>
    <property type="evidence" value="ECO:0007669"/>
    <property type="project" value="UniProtKB-KW"/>
</dbReference>
<dbReference type="EMBL" id="CP128400">
    <property type="protein sequence ID" value="WJW68802.1"/>
    <property type="molecule type" value="Genomic_DNA"/>
</dbReference>
<keyword evidence="13" id="KW-0121">Carboxypeptidase</keyword>
<dbReference type="SUPFAM" id="SSF56601">
    <property type="entry name" value="beta-lactamase/transpeptidase-like"/>
    <property type="match status" value="1"/>
</dbReference>
<feature type="active site" description="Acyl-ester intermediate" evidence="7">
    <location>
        <position position="82"/>
    </location>
</feature>
<evidence type="ECO:0000313" key="14">
    <source>
        <dbReference type="EMBL" id="WJW68802.1"/>
    </source>
</evidence>